<evidence type="ECO:0000313" key="1">
    <source>
        <dbReference type="EMBL" id="KRX41817.1"/>
    </source>
</evidence>
<comment type="caution">
    <text evidence="1">The sequence shown here is derived from an EMBL/GenBank/DDBJ whole genome shotgun (WGS) entry which is preliminary data.</text>
</comment>
<dbReference type="Proteomes" id="UP000055048">
    <property type="component" value="Unassembled WGS sequence"/>
</dbReference>
<dbReference type="AlphaFoldDB" id="A0A0V0TRY0"/>
<gene>
    <name evidence="1" type="ORF">T05_16203</name>
</gene>
<proteinExistence type="predicted"/>
<organism evidence="1 2">
    <name type="scientific">Trichinella murrelli</name>
    <dbReference type="NCBI Taxonomy" id="144512"/>
    <lineage>
        <taxon>Eukaryota</taxon>
        <taxon>Metazoa</taxon>
        <taxon>Ecdysozoa</taxon>
        <taxon>Nematoda</taxon>
        <taxon>Enoplea</taxon>
        <taxon>Dorylaimia</taxon>
        <taxon>Trichinellida</taxon>
        <taxon>Trichinellidae</taxon>
        <taxon>Trichinella</taxon>
    </lineage>
</organism>
<name>A0A0V0TRY0_9BILA</name>
<accession>A0A0V0TRY0</accession>
<dbReference type="EMBL" id="JYDJ01000161">
    <property type="protein sequence ID" value="KRX41817.1"/>
    <property type="molecule type" value="Genomic_DNA"/>
</dbReference>
<reference evidence="1 2" key="1">
    <citation type="submission" date="2015-01" db="EMBL/GenBank/DDBJ databases">
        <title>Evolution of Trichinella species and genotypes.</title>
        <authorList>
            <person name="Korhonen P.K."/>
            <person name="Edoardo P."/>
            <person name="Giuseppe L.R."/>
            <person name="Gasser R.B."/>
        </authorList>
    </citation>
    <scope>NUCLEOTIDE SEQUENCE [LARGE SCALE GENOMIC DNA]</scope>
    <source>
        <strain evidence="1">ISS417</strain>
    </source>
</reference>
<evidence type="ECO:0000313" key="2">
    <source>
        <dbReference type="Proteomes" id="UP000055048"/>
    </source>
</evidence>
<protein>
    <submittedName>
        <fullName evidence="1">Uncharacterized protein</fullName>
    </submittedName>
</protein>
<sequence>MFAHREYVSSHGFEVLSCDAFYIAHVLKVTSF</sequence>
<keyword evidence="2" id="KW-1185">Reference proteome</keyword>